<evidence type="ECO:0000313" key="16">
    <source>
        <dbReference type="Ensembl" id="ENSPMGP00000008310.1"/>
    </source>
</evidence>
<dbReference type="InterPro" id="IPR050912">
    <property type="entry name" value="LOX-like_protein"/>
</dbReference>
<dbReference type="PROSITE" id="PS00926">
    <property type="entry name" value="LYSYL_OXIDASE"/>
    <property type="match status" value="1"/>
</dbReference>
<keyword evidence="4 13" id="KW-0886">LTQ</keyword>
<evidence type="ECO:0000256" key="12">
    <source>
        <dbReference type="ARBA" id="ARBA00047861"/>
    </source>
</evidence>
<dbReference type="AlphaFoldDB" id="A0A3B3ZUS1"/>
<feature type="region of interest" description="Disordered" evidence="14">
    <location>
        <begin position="123"/>
        <end position="157"/>
    </location>
</feature>
<evidence type="ECO:0000256" key="14">
    <source>
        <dbReference type="SAM" id="MobiDB-lite"/>
    </source>
</evidence>
<evidence type="ECO:0000256" key="6">
    <source>
        <dbReference type="ARBA" id="ARBA00022641"/>
    </source>
</evidence>
<evidence type="ECO:0000256" key="9">
    <source>
        <dbReference type="ARBA" id="ARBA00023002"/>
    </source>
</evidence>
<evidence type="ECO:0000313" key="17">
    <source>
        <dbReference type="Proteomes" id="UP000261520"/>
    </source>
</evidence>
<reference evidence="16" key="1">
    <citation type="submission" date="2025-08" db="UniProtKB">
        <authorList>
            <consortium name="Ensembl"/>
        </authorList>
    </citation>
    <scope>IDENTIFICATION</scope>
</reference>
<dbReference type="PANTHER" id="PTHR45817:SF6">
    <property type="entry name" value="PROTEIN-LYSINE 6-OXIDASE"/>
    <property type="match status" value="1"/>
</dbReference>
<dbReference type="Proteomes" id="UP000261520">
    <property type="component" value="Unplaced"/>
</dbReference>
<dbReference type="PRINTS" id="PR00074">
    <property type="entry name" value="LYSYLOXIDASE"/>
</dbReference>
<keyword evidence="9 13" id="KW-0560">Oxidoreductase</keyword>
<comment type="PTM">
    <text evidence="13">The lysine tyrosylquinone cross-link (LTQ) is generated by condensation of the epsilon-amino group of a lysine with a topaquinone produced by oxidation of tyrosine.</text>
</comment>
<dbReference type="GO" id="GO:0005615">
    <property type="term" value="C:extracellular space"/>
    <property type="evidence" value="ECO:0007669"/>
    <property type="project" value="UniProtKB-UniRule"/>
</dbReference>
<comment type="function">
    <text evidence="13">Mediates the post-translational oxidative deamination of lysine residues on target proteins leading to the formation of deaminated lysine (allysine).</text>
</comment>
<evidence type="ECO:0000256" key="2">
    <source>
        <dbReference type="ARBA" id="ARBA00004239"/>
    </source>
</evidence>
<sequence length="432" mass="49745">MGLRIFGAPLWAYACVCLFVSLLHAVQSQSDASGAQTSSQRAPLRQTLQWSHNGKLFSILSQGSEYHPARRRGAARGPVDSQTVTIIRDEASEQHHRQQQQRSRPASRLPVNLERLLMENTHQAERAHARRNSSANETDYKPTVAPRAPRRDDMMVGDDPYDPYKSIDYENPHYNHYDVYDRPGRRQRPGYGTRYHQYGLPDLVPDPYYMQSSIYVQRVPMYSLRCAAEENCLSSSAYRSSVRDYDTRMLLRFPQRVKNQGTADFLPSRPRYSWEWHSCHQHYHSMDEFSHYELLDASTHHSVAEGHKVSFCLEDTSCDYGYYRRYACTAHKQGLSPGCYDTYNADIDCQWIDITDVKPGNYILKVSVNPQYLVPEIDYSNNIIRCDVRYTGNHASVSGCHMSPYVSMSPATFQVNILGLLLTFFHCTSSRY</sequence>
<dbReference type="Pfam" id="PF01186">
    <property type="entry name" value="Lysyl_oxidase"/>
    <property type="match status" value="1"/>
</dbReference>
<proteinExistence type="inferred from homology"/>
<evidence type="ECO:0000256" key="4">
    <source>
        <dbReference type="ARBA" id="ARBA00022477"/>
    </source>
</evidence>
<dbReference type="STRING" id="409849.ENSPMGP00000008310"/>
<accession>A0A3B3ZUS1</accession>
<comment type="subcellular location">
    <subcellularLocation>
        <location evidence="2 13">Secreted</location>
        <location evidence="2 13">Extracellular space</location>
    </subcellularLocation>
</comment>
<keyword evidence="5 13" id="KW-0964">Secreted</keyword>
<dbReference type="Ensembl" id="ENSPMGT00000008843.1">
    <property type="protein sequence ID" value="ENSPMGP00000008310.1"/>
    <property type="gene ID" value="ENSPMGG00000006881.1"/>
</dbReference>
<evidence type="ECO:0000256" key="3">
    <source>
        <dbReference type="ARBA" id="ARBA00007492"/>
    </source>
</evidence>
<dbReference type="PROSITE" id="PS51257">
    <property type="entry name" value="PROKAR_LIPOPROTEIN"/>
    <property type="match status" value="1"/>
</dbReference>
<evidence type="ECO:0000256" key="5">
    <source>
        <dbReference type="ARBA" id="ARBA00022525"/>
    </source>
</evidence>
<evidence type="ECO:0000256" key="13">
    <source>
        <dbReference type="RuleBase" id="RU367046"/>
    </source>
</evidence>
<evidence type="ECO:0000256" key="7">
    <source>
        <dbReference type="ARBA" id="ARBA00022723"/>
    </source>
</evidence>
<evidence type="ECO:0000256" key="10">
    <source>
        <dbReference type="ARBA" id="ARBA00023008"/>
    </source>
</evidence>
<dbReference type="PANTHER" id="PTHR45817">
    <property type="entry name" value="LYSYL OXIDASE-LIKE-RELATED"/>
    <property type="match status" value="1"/>
</dbReference>
<dbReference type="GO" id="GO:0004720">
    <property type="term" value="F:protein-lysine 6-oxidase activity"/>
    <property type="evidence" value="ECO:0007669"/>
    <property type="project" value="UniProtKB-UniRule"/>
</dbReference>
<keyword evidence="17" id="KW-1185">Reference proteome</keyword>
<keyword evidence="6" id="KW-0765">Sulfation</keyword>
<keyword evidence="10 13" id="KW-0186">Copper</keyword>
<dbReference type="GO" id="GO:0030199">
    <property type="term" value="P:collagen fibril organization"/>
    <property type="evidence" value="ECO:0007669"/>
    <property type="project" value="TreeGrafter"/>
</dbReference>
<comment type="cofactor">
    <cofactor evidence="1 13">
        <name>Cu cation</name>
        <dbReference type="ChEBI" id="CHEBI:23378"/>
    </cofactor>
</comment>
<organism evidence="16 17">
    <name type="scientific">Periophthalmus magnuspinnatus</name>
    <dbReference type="NCBI Taxonomy" id="409849"/>
    <lineage>
        <taxon>Eukaryota</taxon>
        <taxon>Metazoa</taxon>
        <taxon>Chordata</taxon>
        <taxon>Craniata</taxon>
        <taxon>Vertebrata</taxon>
        <taxon>Euteleostomi</taxon>
        <taxon>Actinopterygii</taxon>
        <taxon>Neopterygii</taxon>
        <taxon>Teleostei</taxon>
        <taxon>Neoteleostei</taxon>
        <taxon>Acanthomorphata</taxon>
        <taxon>Gobiaria</taxon>
        <taxon>Gobiiformes</taxon>
        <taxon>Gobioidei</taxon>
        <taxon>Gobiidae</taxon>
        <taxon>Oxudercinae</taxon>
        <taxon>Periophthalmus</taxon>
    </lineage>
</organism>
<dbReference type="GO" id="GO:0005507">
    <property type="term" value="F:copper ion binding"/>
    <property type="evidence" value="ECO:0007669"/>
    <property type="project" value="UniProtKB-UniRule"/>
</dbReference>
<dbReference type="InterPro" id="IPR001695">
    <property type="entry name" value="Lysyl_oxidase"/>
</dbReference>
<name>A0A3B3ZUS1_9GOBI</name>
<feature type="chain" id="PRO_5017184610" description="Lysyl oxidase homolog" evidence="15">
    <location>
        <begin position="29"/>
        <end position="432"/>
    </location>
</feature>
<keyword evidence="8 13" id="KW-0801">TPQ</keyword>
<keyword evidence="15" id="KW-0732">Signal</keyword>
<reference evidence="16" key="2">
    <citation type="submission" date="2025-09" db="UniProtKB">
        <authorList>
            <consortium name="Ensembl"/>
        </authorList>
    </citation>
    <scope>IDENTIFICATION</scope>
</reference>
<evidence type="ECO:0000256" key="8">
    <source>
        <dbReference type="ARBA" id="ARBA00022772"/>
    </source>
</evidence>
<dbReference type="InterPro" id="IPR019828">
    <property type="entry name" value="Lysyl_oxidase_CS"/>
</dbReference>
<comment type="catalytic activity">
    <reaction evidence="12 13">
        <text>L-lysyl-[protein] + O2 + H2O = (S)-2-amino-6-oxohexanoyl-[protein] + H2O2 + NH4(+)</text>
        <dbReference type="Rhea" id="RHEA:24544"/>
        <dbReference type="Rhea" id="RHEA-COMP:9752"/>
        <dbReference type="Rhea" id="RHEA-COMP:12448"/>
        <dbReference type="ChEBI" id="CHEBI:15377"/>
        <dbReference type="ChEBI" id="CHEBI:15379"/>
        <dbReference type="ChEBI" id="CHEBI:16240"/>
        <dbReference type="ChEBI" id="CHEBI:28938"/>
        <dbReference type="ChEBI" id="CHEBI:29969"/>
        <dbReference type="ChEBI" id="CHEBI:131803"/>
        <dbReference type="EC" id="1.4.3.13"/>
    </reaction>
</comment>
<evidence type="ECO:0000256" key="1">
    <source>
        <dbReference type="ARBA" id="ARBA00001935"/>
    </source>
</evidence>
<protein>
    <recommendedName>
        <fullName evidence="13">Lysyl oxidase homolog</fullName>
        <ecNumber evidence="13">1.4.3.13</ecNumber>
    </recommendedName>
</protein>
<evidence type="ECO:0000256" key="15">
    <source>
        <dbReference type="SAM" id="SignalP"/>
    </source>
</evidence>
<feature type="signal peptide" evidence="15">
    <location>
        <begin position="1"/>
        <end position="28"/>
    </location>
</feature>
<comment type="similarity">
    <text evidence="3 13">Belongs to the lysyl oxidase family.</text>
</comment>
<dbReference type="EC" id="1.4.3.13" evidence="13"/>
<evidence type="ECO:0000256" key="11">
    <source>
        <dbReference type="ARBA" id="ARBA00023157"/>
    </source>
</evidence>
<keyword evidence="11" id="KW-1015">Disulfide bond</keyword>
<keyword evidence="7 13" id="KW-0479">Metal-binding</keyword>